<evidence type="ECO:0000313" key="2">
    <source>
        <dbReference type="EMBL" id="NKE47989.1"/>
    </source>
</evidence>
<keyword evidence="1" id="KW-0472">Membrane</keyword>
<evidence type="ECO:0000313" key="3">
    <source>
        <dbReference type="Proteomes" id="UP000765160"/>
    </source>
</evidence>
<protein>
    <recommendedName>
        <fullName evidence="4">DUF4352 domain-containing protein</fullName>
    </recommendedName>
</protein>
<name>A0ABX1F6W6_9PROT</name>
<evidence type="ECO:0000256" key="1">
    <source>
        <dbReference type="SAM" id="Phobius"/>
    </source>
</evidence>
<proteinExistence type="predicted"/>
<evidence type="ECO:0008006" key="4">
    <source>
        <dbReference type="Google" id="ProtNLM"/>
    </source>
</evidence>
<comment type="caution">
    <text evidence="2">The sequence shown here is derived from an EMBL/GenBank/DDBJ whole genome shotgun (WGS) entry which is preliminary data.</text>
</comment>
<dbReference type="EMBL" id="JAAVTX010000007">
    <property type="protein sequence ID" value="NKE47989.1"/>
    <property type="molecule type" value="Genomic_DNA"/>
</dbReference>
<keyword evidence="1" id="KW-0812">Transmembrane</keyword>
<sequence>MLAACHDAAEQHRITINDLIQQRRSADASEANLALSFRQTAIAVFGLLFSFTTMAAAVAAAYFARQAAHAAHESSSVARNSLAYTENALAKAAEANEAAKEANRIALDGHIAEVRAWIVMRDITARALEFNDDKITIYYDATIENVGKSPATHYLFHDELSSAFDNDSVGNFTKLTDCMRKFRKVNGTNTLAPGEKHKIRRGRVFPLDGISKSGNFYYFQLYFGVMYDASPLSKENVTVKYATPYSAGKNGAYGFDPAKAQQFNEINFDISKHIAS</sequence>
<accession>A0ABX1F6W6</accession>
<keyword evidence="3" id="KW-1185">Reference proteome</keyword>
<organism evidence="2 3">
    <name type="scientific">Falsiroseomonas frigidaquae</name>
    <dbReference type="NCBI Taxonomy" id="487318"/>
    <lineage>
        <taxon>Bacteria</taxon>
        <taxon>Pseudomonadati</taxon>
        <taxon>Pseudomonadota</taxon>
        <taxon>Alphaproteobacteria</taxon>
        <taxon>Acetobacterales</taxon>
        <taxon>Roseomonadaceae</taxon>
        <taxon>Falsiroseomonas</taxon>
    </lineage>
</organism>
<dbReference type="RefSeq" id="WP_168053856.1">
    <property type="nucleotide sequence ID" value="NZ_JAATJR010000007.1"/>
</dbReference>
<keyword evidence="1" id="KW-1133">Transmembrane helix</keyword>
<reference evidence="2 3" key="1">
    <citation type="submission" date="2020-03" db="EMBL/GenBank/DDBJ databases">
        <title>Roseomonas selenitidurans sp. nov. isolated from soil.</title>
        <authorList>
            <person name="Liu H."/>
        </authorList>
    </citation>
    <scope>NUCLEOTIDE SEQUENCE [LARGE SCALE GENOMIC DNA]</scope>
    <source>
        <strain evidence="2 3">JCM 15073</strain>
    </source>
</reference>
<gene>
    <name evidence="2" type="ORF">HB662_24645</name>
</gene>
<dbReference type="Proteomes" id="UP000765160">
    <property type="component" value="Unassembled WGS sequence"/>
</dbReference>
<feature type="transmembrane region" description="Helical" evidence="1">
    <location>
        <begin position="42"/>
        <end position="64"/>
    </location>
</feature>